<dbReference type="Proteomes" id="UP000551616">
    <property type="component" value="Unassembled WGS sequence"/>
</dbReference>
<reference evidence="1 2" key="1">
    <citation type="submission" date="2020-05" db="EMBL/GenBank/DDBJ databases">
        <title>Bremerella alba sp. nov., a novel planctomycete isolated from the surface of the macroalga Fucus spiralis.</title>
        <authorList>
            <person name="Godinho O."/>
            <person name="Botelho R."/>
            <person name="Albuquerque L."/>
            <person name="Wiegand S."/>
            <person name="Da Costa M.S."/>
            <person name="Lobo-Da-Cunha A."/>
            <person name="Jogler C."/>
            <person name="Lage O.M."/>
        </authorList>
    </citation>
    <scope>NUCLEOTIDE SEQUENCE [LARGE SCALE GENOMIC DNA]</scope>
    <source>
        <strain evidence="1 2">FF15</strain>
    </source>
</reference>
<accession>A0A7V8VA52</accession>
<gene>
    <name evidence="1" type="ORF">HOV93_49720</name>
</gene>
<sequence>MNEGAKCSPTNSYSVQAVSPQRMLYSHHGLKVAKNEKVVSLGPNRPSRQ</sequence>
<protein>
    <submittedName>
        <fullName evidence="1">Uncharacterized protein</fullName>
    </submittedName>
</protein>
<keyword evidence="2" id="KW-1185">Reference proteome</keyword>
<organism evidence="1 2">
    <name type="scientific">Bremerella alba</name>
    <dbReference type="NCBI Taxonomy" id="980252"/>
    <lineage>
        <taxon>Bacteria</taxon>
        <taxon>Pseudomonadati</taxon>
        <taxon>Planctomycetota</taxon>
        <taxon>Planctomycetia</taxon>
        <taxon>Pirellulales</taxon>
        <taxon>Pirellulaceae</taxon>
        <taxon>Bremerella</taxon>
    </lineage>
</organism>
<dbReference type="AlphaFoldDB" id="A0A7V8VA52"/>
<name>A0A7V8VA52_9BACT</name>
<evidence type="ECO:0000313" key="1">
    <source>
        <dbReference type="EMBL" id="MBA2117769.1"/>
    </source>
</evidence>
<dbReference type="EMBL" id="JABRWO010000019">
    <property type="protein sequence ID" value="MBA2117769.1"/>
    <property type="molecule type" value="Genomic_DNA"/>
</dbReference>
<comment type="caution">
    <text evidence="1">The sequence shown here is derived from an EMBL/GenBank/DDBJ whole genome shotgun (WGS) entry which is preliminary data.</text>
</comment>
<evidence type="ECO:0000313" key="2">
    <source>
        <dbReference type="Proteomes" id="UP000551616"/>
    </source>
</evidence>
<proteinExistence type="predicted"/>